<feature type="transmembrane region" description="Helical" evidence="6">
    <location>
        <begin position="20"/>
        <end position="40"/>
    </location>
</feature>
<keyword evidence="3 6" id="KW-1133">Transmembrane helix</keyword>
<dbReference type="Proteomes" id="UP000048984">
    <property type="component" value="Unassembled WGS sequence"/>
</dbReference>
<evidence type="ECO:0000256" key="3">
    <source>
        <dbReference type="ARBA" id="ARBA00022989"/>
    </source>
</evidence>
<feature type="transmembrane region" description="Helical" evidence="6">
    <location>
        <begin position="60"/>
        <end position="86"/>
    </location>
</feature>
<reference evidence="7 8" key="1">
    <citation type="submission" date="2015-09" db="EMBL/GenBank/DDBJ databases">
        <authorList>
            <person name="Jackson K.R."/>
            <person name="Lunt B.L."/>
            <person name="Fisher J.N.B."/>
            <person name="Gardner A.V."/>
            <person name="Bailey M.E."/>
            <person name="Deus L.M."/>
            <person name="Earl A.S."/>
            <person name="Gibby P.D."/>
            <person name="Hartmann K.A."/>
            <person name="Liu J.E."/>
            <person name="Manci A.M."/>
            <person name="Nielsen D.A."/>
            <person name="Solomon M.B."/>
            <person name="Breakwell D.P."/>
            <person name="Burnett S.H."/>
            <person name="Grose J.H."/>
        </authorList>
    </citation>
    <scope>NUCLEOTIDE SEQUENCE [LARGE SCALE GENOMIC DNA]</scope>
    <source>
        <strain evidence="7 8">16</strain>
    </source>
</reference>
<comment type="subcellular location">
    <subcellularLocation>
        <location evidence="1">Membrane</location>
        <topology evidence="1">Multi-pass membrane protein</topology>
    </subcellularLocation>
</comment>
<feature type="transmembrane region" description="Helical" evidence="6">
    <location>
        <begin position="180"/>
        <end position="201"/>
    </location>
</feature>
<dbReference type="AlphaFoldDB" id="A0A0P6WBK5"/>
<evidence type="ECO:0000313" key="7">
    <source>
        <dbReference type="EMBL" id="KPL56013.1"/>
    </source>
</evidence>
<evidence type="ECO:0000256" key="4">
    <source>
        <dbReference type="ARBA" id="ARBA00023136"/>
    </source>
</evidence>
<dbReference type="PANTHER" id="PTHR30520:SF6">
    <property type="entry name" value="FORMATE_NITRATE FAMILY TRANSPORTER (EUROFUNG)"/>
    <property type="match status" value="1"/>
</dbReference>
<dbReference type="InterPro" id="IPR000292">
    <property type="entry name" value="For/NO2_transpt"/>
</dbReference>
<proteinExistence type="inferred from homology"/>
<dbReference type="InterPro" id="IPR024002">
    <property type="entry name" value="For/NO2_transpt_CS"/>
</dbReference>
<dbReference type="GO" id="GO:0015499">
    <property type="term" value="F:formate transmembrane transporter activity"/>
    <property type="evidence" value="ECO:0007669"/>
    <property type="project" value="TreeGrafter"/>
</dbReference>
<reference evidence="7 8" key="2">
    <citation type="submission" date="2015-10" db="EMBL/GenBank/DDBJ databases">
        <title>Draft Genome Sequence of Prosthecomicrobium hirschii ATCC 27832.</title>
        <authorList>
            <person name="Daniel J."/>
            <person name="Givan S.A."/>
            <person name="Brun Y.V."/>
            <person name="Brown P.J."/>
        </authorList>
    </citation>
    <scope>NUCLEOTIDE SEQUENCE [LARGE SCALE GENOMIC DNA]</scope>
    <source>
        <strain evidence="7 8">16</strain>
    </source>
</reference>
<keyword evidence="2 6" id="KW-0812">Transmembrane</keyword>
<dbReference type="Pfam" id="PF01226">
    <property type="entry name" value="Form_Nir_trans"/>
    <property type="match status" value="1"/>
</dbReference>
<keyword evidence="8" id="KW-1185">Reference proteome</keyword>
<dbReference type="Gene3D" id="1.20.1080.10">
    <property type="entry name" value="Glycerol uptake facilitator protein"/>
    <property type="match status" value="1"/>
</dbReference>
<name>A0A0P6WBK5_9HYPH</name>
<organism evidence="7 8">
    <name type="scientific">Prosthecodimorpha hirschii</name>
    <dbReference type="NCBI Taxonomy" id="665126"/>
    <lineage>
        <taxon>Bacteria</taxon>
        <taxon>Pseudomonadati</taxon>
        <taxon>Pseudomonadota</taxon>
        <taxon>Alphaproteobacteria</taxon>
        <taxon>Hyphomicrobiales</taxon>
        <taxon>Ancalomicrobiaceae</taxon>
        <taxon>Prosthecodimorpha</taxon>
    </lineage>
</organism>
<feature type="transmembrane region" description="Helical" evidence="6">
    <location>
        <begin position="98"/>
        <end position="120"/>
    </location>
</feature>
<evidence type="ECO:0000256" key="5">
    <source>
        <dbReference type="ARBA" id="ARBA00049660"/>
    </source>
</evidence>
<dbReference type="STRING" id="665126.ABB55_19435"/>
<dbReference type="InterPro" id="IPR023271">
    <property type="entry name" value="Aquaporin-like"/>
</dbReference>
<evidence type="ECO:0000256" key="6">
    <source>
        <dbReference type="SAM" id="Phobius"/>
    </source>
</evidence>
<comment type="similarity">
    <text evidence="5">Belongs to the FNT transporter (TC 1.A.16) family.</text>
</comment>
<dbReference type="EMBL" id="LJYW01000001">
    <property type="protein sequence ID" value="KPL56013.1"/>
    <property type="molecule type" value="Genomic_DNA"/>
</dbReference>
<feature type="transmembrane region" description="Helical" evidence="6">
    <location>
        <begin position="221"/>
        <end position="243"/>
    </location>
</feature>
<evidence type="ECO:0000256" key="1">
    <source>
        <dbReference type="ARBA" id="ARBA00004141"/>
    </source>
</evidence>
<dbReference type="PANTHER" id="PTHR30520">
    <property type="entry name" value="FORMATE TRANSPORTER-RELATED"/>
    <property type="match status" value="1"/>
</dbReference>
<evidence type="ECO:0000313" key="8">
    <source>
        <dbReference type="Proteomes" id="UP000048984"/>
    </source>
</evidence>
<feature type="transmembrane region" description="Helical" evidence="6">
    <location>
        <begin position="149"/>
        <end position="168"/>
    </location>
</feature>
<comment type="caution">
    <text evidence="7">The sequence shown here is derived from an EMBL/GenBank/DDBJ whole genome shotgun (WGS) entry which is preliminary data.</text>
</comment>
<sequence length="248" mass="25337">MARRVEEAGVAKARLSVRRLAMLGMLAGAFIAFGAMFFTLVTTGAGDSFGPVRLLGGAAFSLGLILVVIGGAELFTGNALIVMAWVDGKVGLGDLLRNWAIVFVANLAGALAMVALAWAAGLGDLGGGAVGRNAAKIAEAKLALSPLAAFARAILCNALVCLAVWLTFAAREVSGKILAILWPITAFVALGFEHSIANMYLIPAGWAFGGVIDLGGFAENLVLVTLGNVIGGAGGVAASYWAIYLEKD</sequence>
<protein>
    <submittedName>
        <fullName evidence="7">Formate transporter FocA</fullName>
    </submittedName>
</protein>
<evidence type="ECO:0000256" key="2">
    <source>
        <dbReference type="ARBA" id="ARBA00022692"/>
    </source>
</evidence>
<dbReference type="PROSITE" id="PS01005">
    <property type="entry name" value="FORMATE_NITRITE_TP_1"/>
    <property type="match status" value="1"/>
</dbReference>
<gene>
    <name evidence="7" type="ORF">ABB55_19435</name>
</gene>
<dbReference type="GO" id="GO:0005886">
    <property type="term" value="C:plasma membrane"/>
    <property type="evidence" value="ECO:0007669"/>
    <property type="project" value="TreeGrafter"/>
</dbReference>
<accession>A0A0P6WBK5</accession>
<keyword evidence="4 6" id="KW-0472">Membrane</keyword>